<organism evidence="2 3">
    <name type="scientific">Brevundimonas abyssalis TAR-001</name>
    <dbReference type="NCBI Taxonomy" id="1391729"/>
    <lineage>
        <taxon>Bacteria</taxon>
        <taxon>Pseudomonadati</taxon>
        <taxon>Pseudomonadota</taxon>
        <taxon>Alphaproteobacteria</taxon>
        <taxon>Caulobacterales</taxon>
        <taxon>Caulobacteraceae</taxon>
        <taxon>Brevundimonas</taxon>
    </lineage>
</organism>
<keyword evidence="3" id="KW-1185">Reference proteome</keyword>
<evidence type="ECO:0000256" key="1">
    <source>
        <dbReference type="SAM" id="Phobius"/>
    </source>
</evidence>
<dbReference type="Proteomes" id="UP000016569">
    <property type="component" value="Unassembled WGS sequence"/>
</dbReference>
<protein>
    <recommendedName>
        <fullName evidence="4">DUF4126 domain-containing protein</fullName>
    </recommendedName>
</protein>
<keyword evidence="1" id="KW-1133">Transmembrane helix</keyword>
<sequence>MILYLLAFLIGVVAGLRTMTAAAAVSWAAWTGALPLAGTPLAFLGATVTPWILTVMALGELVVDQLPKTSNRKIPIQFGARLLIGGVAGAAIGAAMDNMLTGAGLGLMGALIGTYCGAEARARLAAAFGRDRPAALIEDAVAVTGAVLIVAALP</sequence>
<dbReference type="EMBL" id="BATC01000002">
    <property type="protein sequence ID" value="GAD57939.1"/>
    <property type="molecule type" value="Genomic_DNA"/>
</dbReference>
<keyword evidence="1" id="KW-0812">Transmembrane</keyword>
<reference evidence="3" key="1">
    <citation type="journal article" date="2013" name="Genome Announc.">
        <title>Draft Genome Sequence of the Dimorphic Prosthecate Bacterium Brevundimonas abyssalis TAR-001T.</title>
        <authorList>
            <person name="Tsubouchi T."/>
            <person name="Nishi S."/>
            <person name="Usui K."/>
            <person name="Shimane Y."/>
            <person name="Takaki Y."/>
            <person name="Maruyama T."/>
            <person name="Hatada Y."/>
        </authorList>
    </citation>
    <scope>NUCLEOTIDE SEQUENCE [LARGE SCALE GENOMIC DNA]</scope>
    <source>
        <strain evidence="3">TAR-001</strain>
    </source>
</reference>
<evidence type="ECO:0000313" key="2">
    <source>
        <dbReference type="EMBL" id="GAD57939.1"/>
    </source>
</evidence>
<dbReference type="AlphaFoldDB" id="A0A8E0KJU3"/>
<comment type="caution">
    <text evidence="2">The sequence shown here is derived from an EMBL/GenBank/DDBJ whole genome shotgun (WGS) entry which is preliminary data.</text>
</comment>
<feature type="transmembrane region" description="Helical" evidence="1">
    <location>
        <begin position="102"/>
        <end position="122"/>
    </location>
</feature>
<feature type="transmembrane region" description="Helical" evidence="1">
    <location>
        <begin position="78"/>
        <end position="96"/>
    </location>
</feature>
<proteinExistence type="predicted"/>
<gene>
    <name evidence="2" type="ORF">MBEBAB_0189</name>
</gene>
<dbReference type="RefSeq" id="WP_021696035.1">
    <property type="nucleotide sequence ID" value="NZ_BATC01000002.1"/>
</dbReference>
<keyword evidence="1" id="KW-0472">Membrane</keyword>
<name>A0A8E0KJU3_9CAUL</name>
<accession>A0A8E0KJU3</accession>
<evidence type="ECO:0000313" key="3">
    <source>
        <dbReference type="Proteomes" id="UP000016569"/>
    </source>
</evidence>
<feature type="transmembrane region" description="Helical" evidence="1">
    <location>
        <begin position="38"/>
        <end position="58"/>
    </location>
</feature>
<evidence type="ECO:0008006" key="4">
    <source>
        <dbReference type="Google" id="ProtNLM"/>
    </source>
</evidence>